<comment type="caution">
    <text evidence="4">The sequence shown here is derived from an EMBL/GenBank/DDBJ whole genome shotgun (WGS) entry which is preliminary data.</text>
</comment>
<accession>A0ABD3MIS0</accession>
<dbReference type="InterPro" id="IPR001789">
    <property type="entry name" value="Sig_transdc_resp-reg_receiver"/>
</dbReference>
<feature type="compositionally biased region" description="Basic and acidic residues" evidence="2">
    <location>
        <begin position="64"/>
        <end position="73"/>
    </location>
</feature>
<evidence type="ECO:0000256" key="1">
    <source>
        <dbReference type="PROSITE-ProRule" id="PRU00169"/>
    </source>
</evidence>
<dbReference type="Gene3D" id="3.40.50.2300">
    <property type="match status" value="1"/>
</dbReference>
<dbReference type="AlphaFoldDB" id="A0ABD3MIS0"/>
<name>A0ABD3MIS0_9STRA</name>
<feature type="domain" description="Response regulatory" evidence="3">
    <location>
        <begin position="218"/>
        <end position="386"/>
    </location>
</feature>
<evidence type="ECO:0000256" key="2">
    <source>
        <dbReference type="SAM" id="MobiDB-lite"/>
    </source>
</evidence>
<comment type="caution">
    <text evidence="1">Lacks conserved residue(s) required for the propagation of feature annotation.</text>
</comment>
<feature type="compositionally biased region" description="Basic residues" evidence="2">
    <location>
        <begin position="43"/>
        <end position="55"/>
    </location>
</feature>
<evidence type="ECO:0000313" key="4">
    <source>
        <dbReference type="EMBL" id="KAL3763803.1"/>
    </source>
</evidence>
<dbReference type="EMBL" id="JALLAZ020001792">
    <property type="protein sequence ID" value="KAL3763803.1"/>
    <property type="molecule type" value="Genomic_DNA"/>
</dbReference>
<evidence type="ECO:0000313" key="5">
    <source>
        <dbReference type="Proteomes" id="UP001530315"/>
    </source>
</evidence>
<sequence length="404" mass="43903">MPTLASPASIVALRSSRGGGDDDGDGSGHRDPECLLSDIPKLLPHHRPPTIRKSRSISIVDGNNDDRTHHRPDSFASSSRSSDPSSSSPSRHESFECLAGRRRRVSFDPHITVHEFGVTSFERRGGGKWWSERELEEFKKEAIQRIRSRCATIVPTGTGRSLAVPPSLAAGGGGAAGGAGNVSFNHPALGCEDEYDPRELPAARDDAIVGHLSQEIRNILVVDPHEVFLSLFRKSLKHMIPHAAVATAQSTEEALVRIEAAQRAFPVKDGGSAHGFDVIIVEENLSSGGPTGPAHRRDDSSQSAGDDSVQRRWNMTSGSCLCCHLAESQRLYGSEVAGEGSRLTLIIGVSALLDEHRERLEKAGADCVWGKPPPEMNVTLRNDLLKTLMKKRRRRVDFRLFDAG</sequence>
<feature type="region of interest" description="Disordered" evidence="2">
    <location>
        <begin position="1"/>
        <end position="95"/>
    </location>
</feature>
<keyword evidence="5" id="KW-1185">Reference proteome</keyword>
<gene>
    <name evidence="4" type="ORF">ACHAW5_002307</name>
</gene>
<feature type="region of interest" description="Disordered" evidence="2">
    <location>
        <begin position="285"/>
        <end position="309"/>
    </location>
</feature>
<dbReference type="PROSITE" id="PS50110">
    <property type="entry name" value="RESPONSE_REGULATORY"/>
    <property type="match status" value="1"/>
</dbReference>
<proteinExistence type="predicted"/>
<organism evidence="4 5">
    <name type="scientific">Stephanodiscus triporus</name>
    <dbReference type="NCBI Taxonomy" id="2934178"/>
    <lineage>
        <taxon>Eukaryota</taxon>
        <taxon>Sar</taxon>
        <taxon>Stramenopiles</taxon>
        <taxon>Ochrophyta</taxon>
        <taxon>Bacillariophyta</taxon>
        <taxon>Coscinodiscophyceae</taxon>
        <taxon>Thalassiosirophycidae</taxon>
        <taxon>Stephanodiscales</taxon>
        <taxon>Stephanodiscaceae</taxon>
        <taxon>Stephanodiscus</taxon>
    </lineage>
</organism>
<dbReference type="Proteomes" id="UP001530315">
    <property type="component" value="Unassembled WGS sequence"/>
</dbReference>
<protein>
    <recommendedName>
        <fullName evidence="3">Response regulatory domain-containing protein</fullName>
    </recommendedName>
</protein>
<reference evidence="4 5" key="1">
    <citation type="submission" date="2024-10" db="EMBL/GenBank/DDBJ databases">
        <title>Updated reference genomes for cyclostephanoid diatoms.</title>
        <authorList>
            <person name="Roberts W.R."/>
            <person name="Alverson A.J."/>
        </authorList>
    </citation>
    <scope>NUCLEOTIDE SEQUENCE [LARGE SCALE GENOMIC DNA]</scope>
    <source>
        <strain evidence="4 5">AJA276-08</strain>
    </source>
</reference>
<evidence type="ECO:0000259" key="3">
    <source>
        <dbReference type="PROSITE" id="PS50110"/>
    </source>
</evidence>
<feature type="compositionally biased region" description="Low complexity" evidence="2">
    <location>
        <begin position="74"/>
        <end position="89"/>
    </location>
</feature>